<dbReference type="SUPFAM" id="SSF48264">
    <property type="entry name" value="Cytochrome P450"/>
    <property type="match status" value="1"/>
</dbReference>
<dbReference type="Pfam" id="PF00067">
    <property type="entry name" value="p450"/>
    <property type="match status" value="1"/>
</dbReference>
<evidence type="ECO:0000256" key="6">
    <source>
        <dbReference type="ARBA" id="ARBA00022617"/>
    </source>
</evidence>
<dbReference type="PRINTS" id="PR00465">
    <property type="entry name" value="EP450IV"/>
</dbReference>
<evidence type="ECO:0000313" key="18">
    <source>
        <dbReference type="Proteomes" id="UP000031036"/>
    </source>
</evidence>
<keyword evidence="11 15" id="KW-0408">Iron</keyword>
<dbReference type="PANTHER" id="PTHR24302:SF15">
    <property type="entry name" value="FATTY-ACID PEROXYGENASE"/>
    <property type="match status" value="1"/>
</dbReference>
<evidence type="ECO:0000256" key="13">
    <source>
        <dbReference type="ARBA" id="ARBA00023136"/>
    </source>
</evidence>
<reference evidence="17 18" key="1">
    <citation type="submission" date="2014-11" db="EMBL/GenBank/DDBJ databases">
        <title>Genetic blueprint of the zoonotic pathogen Toxocara canis.</title>
        <authorList>
            <person name="Zhu X.-Q."/>
            <person name="Korhonen P.K."/>
            <person name="Cai H."/>
            <person name="Young N.D."/>
            <person name="Nejsum P."/>
            <person name="von Samson-Himmelstjerna G."/>
            <person name="Boag P.R."/>
            <person name="Tan P."/>
            <person name="Li Q."/>
            <person name="Min J."/>
            <person name="Yang Y."/>
            <person name="Wang X."/>
            <person name="Fang X."/>
            <person name="Hall R.S."/>
            <person name="Hofmann A."/>
            <person name="Sternberg P.W."/>
            <person name="Jex A.R."/>
            <person name="Gasser R.B."/>
        </authorList>
    </citation>
    <scope>NUCLEOTIDE SEQUENCE [LARGE SCALE GENOMIC DNA]</scope>
    <source>
        <strain evidence="17">PN_DK_2014</strain>
    </source>
</reference>
<evidence type="ECO:0000256" key="1">
    <source>
        <dbReference type="ARBA" id="ARBA00001971"/>
    </source>
</evidence>
<dbReference type="InterPro" id="IPR036396">
    <property type="entry name" value="Cyt_P450_sf"/>
</dbReference>
<dbReference type="InterPro" id="IPR050705">
    <property type="entry name" value="Cytochrome_P450_3A"/>
</dbReference>
<dbReference type="OrthoDB" id="2789670at2759"/>
<dbReference type="PRINTS" id="PR00385">
    <property type="entry name" value="P450"/>
</dbReference>
<evidence type="ECO:0000256" key="7">
    <source>
        <dbReference type="ARBA" id="ARBA00022723"/>
    </source>
</evidence>
<evidence type="ECO:0000256" key="2">
    <source>
        <dbReference type="ARBA" id="ARBA00003690"/>
    </source>
</evidence>
<dbReference type="Gene3D" id="1.10.630.10">
    <property type="entry name" value="Cytochrome P450"/>
    <property type="match status" value="1"/>
</dbReference>
<accession>A0A0B2VMH6</accession>
<dbReference type="GO" id="GO:0005789">
    <property type="term" value="C:endoplasmic reticulum membrane"/>
    <property type="evidence" value="ECO:0007669"/>
    <property type="project" value="UniProtKB-SubCell"/>
</dbReference>
<comment type="function">
    <text evidence="14">Cytochromes P450 are a group of heme-thiolate monooxygenases. They oxidize a variety of structurally unrelated compounds, including steroids, fatty acids, and xenobiotics.</text>
</comment>
<comment type="cofactor">
    <cofactor evidence="1 15">
        <name>heme</name>
        <dbReference type="ChEBI" id="CHEBI:30413"/>
    </cofactor>
</comment>
<dbReference type="InterPro" id="IPR001128">
    <property type="entry name" value="Cyt_P450"/>
</dbReference>
<keyword evidence="13" id="KW-0472">Membrane</keyword>
<dbReference type="FunFam" id="1.10.630.10:FF:000042">
    <property type="entry name" value="Cytochrome P450"/>
    <property type="match status" value="1"/>
</dbReference>
<evidence type="ECO:0000256" key="4">
    <source>
        <dbReference type="ARBA" id="ARBA00004406"/>
    </source>
</evidence>
<evidence type="ECO:0000256" key="9">
    <source>
        <dbReference type="ARBA" id="ARBA00022848"/>
    </source>
</evidence>
<feature type="binding site" description="axial binding residue" evidence="15">
    <location>
        <position position="420"/>
    </location>
    <ligand>
        <name>heme</name>
        <dbReference type="ChEBI" id="CHEBI:30413"/>
    </ligand>
    <ligandPart>
        <name>Fe</name>
        <dbReference type="ChEBI" id="CHEBI:18248"/>
    </ligandPart>
</feature>
<evidence type="ECO:0000256" key="15">
    <source>
        <dbReference type="PIRSR" id="PIRSR602403-1"/>
    </source>
</evidence>
<sequence length="479" mass="55631">MRKGFQSFDMENSAKFGLIYGTSLLGRPDLVIADTNILKRILVKDFVHFNNRRTQYCVRSSVNVINHMLTVMKDQRWKEVRCILSSAFSTGKIKKMMPIVRSCALVGCDRMNNIIERNEGIFDAMKICGDLTMDVIARVAFGIDVQSQGERQSEFIYYCRKALNFTFTDYKLIVDALFPNVMSAIEETLQRTMFDNDCNEFFKSIVPAIRAERRKHQRMMGDVDFMQLLLNAESDKEQHFEVQNNRESVKRLEESAGHQRSSTRPIYLEDIDIAGQCFLFLIAGYETSASTMQFALFSLARNMHIQEKAYREIIDVMGDEETVTYEKVARMDYLEQVMMETLRMYPPTPRFDRECSSPTVVNGIRFEQNCIVSVPVFVIHYNRELYPHPYNFDPERFKLENRKKRSAFAYLPFGCGPRNCLGRRFAVLEFKVAMACLLRKYRFLPTDKTPESPLILSTAGMTRPTQPIILRAERRSNDC</sequence>
<evidence type="ECO:0000256" key="11">
    <source>
        <dbReference type="ARBA" id="ARBA00023004"/>
    </source>
</evidence>
<dbReference type="InterPro" id="IPR002403">
    <property type="entry name" value="Cyt_P450_E_grp-IV"/>
</dbReference>
<keyword evidence="6 15" id="KW-0349">Heme</keyword>
<evidence type="ECO:0000256" key="10">
    <source>
        <dbReference type="ARBA" id="ARBA00023002"/>
    </source>
</evidence>
<evidence type="ECO:0000256" key="12">
    <source>
        <dbReference type="ARBA" id="ARBA00023033"/>
    </source>
</evidence>
<keyword evidence="8" id="KW-0256">Endoplasmic reticulum</keyword>
<comment type="similarity">
    <text evidence="5 16">Belongs to the cytochrome P450 family.</text>
</comment>
<dbReference type="GO" id="GO:0005506">
    <property type="term" value="F:iron ion binding"/>
    <property type="evidence" value="ECO:0007669"/>
    <property type="project" value="InterPro"/>
</dbReference>
<evidence type="ECO:0000256" key="8">
    <source>
        <dbReference type="ARBA" id="ARBA00022824"/>
    </source>
</evidence>
<keyword evidence="18" id="KW-1185">Reference proteome</keyword>
<dbReference type="STRING" id="6265.A0A0B2VMH6"/>
<evidence type="ECO:0000256" key="14">
    <source>
        <dbReference type="ARBA" id="ARBA00043906"/>
    </source>
</evidence>
<proteinExistence type="inferred from homology"/>
<keyword evidence="12 16" id="KW-0503">Monooxygenase</keyword>
<evidence type="ECO:0000256" key="3">
    <source>
        <dbReference type="ARBA" id="ARBA00004174"/>
    </source>
</evidence>
<evidence type="ECO:0000256" key="5">
    <source>
        <dbReference type="ARBA" id="ARBA00010617"/>
    </source>
</evidence>
<comment type="subcellular location">
    <subcellularLocation>
        <location evidence="4">Endoplasmic reticulum membrane</location>
        <topology evidence="4">Peripheral membrane protein</topology>
    </subcellularLocation>
    <subcellularLocation>
        <location evidence="3">Microsome membrane</location>
        <topology evidence="3">Peripheral membrane protein</topology>
    </subcellularLocation>
</comment>
<evidence type="ECO:0000256" key="16">
    <source>
        <dbReference type="RuleBase" id="RU000461"/>
    </source>
</evidence>
<dbReference type="GO" id="GO:0008395">
    <property type="term" value="F:steroid hydroxylase activity"/>
    <property type="evidence" value="ECO:0007669"/>
    <property type="project" value="TreeGrafter"/>
</dbReference>
<dbReference type="GO" id="GO:0020037">
    <property type="term" value="F:heme binding"/>
    <property type="evidence" value="ECO:0007669"/>
    <property type="project" value="InterPro"/>
</dbReference>
<evidence type="ECO:0000313" key="17">
    <source>
        <dbReference type="EMBL" id="KHN84711.1"/>
    </source>
</evidence>
<comment type="caution">
    <text evidence="17">The sequence shown here is derived from an EMBL/GenBank/DDBJ whole genome shotgun (WGS) entry which is preliminary data.</text>
</comment>
<dbReference type="GO" id="GO:0016705">
    <property type="term" value="F:oxidoreductase activity, acting on paired donors, with incorporation or reduction of molecular oxygen"/>
    <property type="evidence" value="ECO:0007669"/>
    <property type="project" value="InterPro"/>
</dbReference>
<dbReference type="EMBL" id="JPKZ01000906">
    <property type="protein sequence ID" value="KHN84711.1"/>
    <property type="molecule type" value="Genomic_DNA"/>
</dbReference>
<comment type="function">
    <text evidence="2">May be involved in the metabolism of insect hormones and in the breakdown of synthetic insecticides.</text>
</comment>
<dbReference type="AlphaFoldDB" id="A0A0B2VMH6"/>
<keyword evidence="10 16" id="KW-0560">Oxidoreductase</keyword>
<keyword evidence="7 15" id="KW-0479">Metal-binding</keyword>
<keyword evidence="9" id="KW-0492">Microsome</keyword>
<dbReference type="InterPro" id="IPR017972">
    <property type="entry name" value="Cyt_P450_CS"/>
</dbReference>
<protein>
    <submittedName>
        <fullName evidence="17">Cytochrome P450 3A24</fullName>
    </submittedName>
</protein>
<dbReference type="Proteomes" id="UP000031036">
    <property type="component" value="Unassembled WGS sequence"/>
</dbReference>
<dbReference type="PROSITE" id="PS00086">
    <property type="entry name" value="CYTOCHROME_P450"/>
    <property type="match status" value="1"/>
</dbReference>
<organism evidence="17 18">
    <name type="scientific">Toxocara canis</name>
    <name type="common">Canine roundworm</name>
    <dbReference type="NCBI Taxonomy" id="6265"/>
    <lineage>
        <taxon>Eukaryota</taxon>
        <taxon>Metazoa</taxon>
        <taxon>Ecdysozoa</taxon>
        <taxon>Nematoda</taxon>
        <taxon>Chromadorea</taxon>
        <taxon>Rhabditida</taxon>
        <taxon>Spirurina</taxon>
        <taxon>Ascaridomorpha</taxon>
        <taxon>Ascaridoidea</taxon>
        <taxon>Toxocaridae</taxon>
        <taxon>Toxocara</taxon>
    </lineage>
</organism>
<dbReference type="PANTHER" id="PTHR24302">
    <property type="entry name" value="CYTOCHROME P450 FAMILY 3"/>
    <property type="match status" value="1"/>
</dbReference>
<dbReference type="CDD" id="cd11055">
    <property type="entry name" value="CYP3A-like"/>
    <property type="match status" value="1"/>
</dbReference>
<gene>
    <name evidence="17" type="primary">CYP3A24</name>
    <name evidence="17" type="ORF">Tcan_11412</name>
</gene>
<name>A0A0B2VMH6_TOXCA</name>